<name>A0A2J6S082_HYAVF</name>
<reference evidence="1 2" key="1">
    <citation type="submission" date="2016-04" db="EMBL/GenBank/DDBJ databases">
        <title>A degradative enzymes factory behind the ericoid mycorrhizal symbiosis.</title>
        <authorList>
            <consortium name="DOE Joint Genome Institute"/>
            <person name="Martino E."/>
            <person name="Morin E."/>
            <person name="Grelet G."/>
            <person name="Kuo A."/>
            <person name="Kohler A."/>
            <person name="Daghino S."/>
            <person name="Barry K."/>
            <person name="Choi C."/>
            <person name="Cichocki N."/>
            <person name="Clum A."/>
            <person name="Copeland A."/>
            <person name="Hainaut M."/>
            <person name="Haridas S."/>
            <person name="Labutti K."/>
            <person name="Lindquist E."/>
            <person name="Lipzen A."/>
            <person name="Khouja H.-R."/>
            <person name="Murat C."/>
            <person name="Ohm R."/>
            <person name="Olson A."/>
            <person name="Spatafora J."/>
            <person name="Veneault-Fourrey C."/>
            <person name="Henrissat B."/>
            <person name="Grigoriev I."/>
            <person name="Martin F."/>
            <person name="Perotto S."/>
        </authorList>
    </citation>
    <scope>NUCLEOTIDE SEQUENCE [LARGE SCALE GENOMIC DNA]</scope>
    <source>
        <strain evidence="1 2">F</strain>
    </source>
</reference>
<sequence length="263" mass="29316">MWVLRWLLRAAERTIAAAEYSHNTCGGSAGVTVLDRRIAALPSTASNKHANSIGRISDIAKLRADNGRYGPSTYRRDMHIWLRPVAANYAIGNVTHDIATLPVMVRELYRRRRLSVSVRAISGCESMADDQSAGRGRSKETRQDLCNLFGRPVTVLRMALDLSLGWPDWAWRGPFTAILASRQPLSTQTSSQGNSDGTKSLISALHSPGQAKSWMCSRAELILQMSNRSARKDRETWRLDGDLAKRRRTLSTMEQHPSCLEDP</sequence>
<evidence type="ECO:0000313" key="1">
    <source>
        <dbReference type="EMBL" id="PMD44173.1"/>
    </source>
</evidence>
<dbReference type="EMBL" id="KZ613941">
    <property type="protein sequence ID" value="PMD44173.1"/>
    <property type="molecule type" value="Genomic_DNA"/>
</dbReference>
<organism evidence="1 2">
    <name type="scientific">Hyaloscypha variabilis (strain UAMH 11265 / GT02V1 / F)</name>
    <name type="common">Meliniomyces variabilis</name>
    <dbReference type="NCBI Taxonomy" id="1149755"/>
    <lineage>
        <taxon>Eukaryota</taxon>
        <taxon>Fungi</taxon>
        <taxon>Dikarya</taxon>
        <taxon>Ascomycota</taxon>
        <taxon>Pezizomycotina</taxon>
        <taxon>Leotiomycetes</taxon>
        <taxon>Helotiales</taxon>
        <taxon>Hyaloscyphaceae</taxon>
        <taxon>Hyaloscypha</taxon>
        <taxon>Hyaloscypha variabilis</taxon>
    </lineage>
</organism>
<gene>
    <name evidence="1" type="ORF">L207DRAFT_525529</name>
</gene>
<evidence type="ECO:0000313" key="2">
    <source>
        <dbReference type="Proteomes" id="UP000235786"/>
    </source>
</evidence>
<dbReference type="AlphaFoldDB" id="A0A2J6S082"/>
<dbReference type="Proteomes" id="UP000235786">
    <property type="component" value="Unassembled WGS sequence"/>
</dbReference>
<keyword evidence="2" id="KW-1185">Reference proteome</keyword>
<accession>A0A2J6S082</accession>
<proteinExistence type="predicted"/>
<protein>
    <submittedName>
        <fullName evidence="1">Uncharacterized protein</fullName>
    </submittedName>
</protein>